<dbReference type="EMBL" id="GEFM01005600">
    <property type="protein sequence ID" value="JAP70196.1"/>
    <property type="molecule type" value="mRNA"/>
</dbReference>
<dbReference type="PANTHER" id="PTHR46064:SF1">
    <property type="entry name" value="QUEUINE TRNA-RIBOSYLTRANSFERASE ACCESSORY SUBUNIT 2"/>
    <property type="match status" value="1"/>
</dbReference>
<keyword evidence="1 5" id="KW-0963">Cytoplasm</keyword>
<evidence type="ECO:0000313" key="7">
    <source>
        <dbReference type="EMBL" id="JAP70196.1"/>
    </source>
</evidence>
<reference evidence="7" key="1">
    <citation type="submission" date="2016-02" db="EMBL/GenBank/DDBJ databases">
        <title>RNAseq analyses of the midgut from blood- or serum-fed Ixodes ricinus ticks.</title>
        <authorList>
            <person name="Perner J."/>
            <person name="Provaznik J."/>
            <person name="Schrenkova J."/>
            <person name="Urbanova V."/>
            <person name="Ribeiro J.M."/>
            <person name="Kopacek P."/>
        </authorList>
    </citation>
    <scope>NUCLEOTIDE SEQUENCE</scope>
    <source>
        <tissue evidence="7">Gut</tissue>
    </source>
</reference>
<organism evidence="7">
    <name type="scientific">Ixodes ricinus</name>
    <name type="common">Common tick</name>
    <name type="synonym">Acarus ricinus</name>
    <dbReference type="NCBI Taxonomy" id="34613"/>
    <lineage>
        <taxon>Eukaryota</taxon>
        <taxon>Metazoa</taxon>
        <taxon>Ecdysozoa</taxon>
        <taxon>Arthropoda</taxon>
        <taxon>Chelicerata</taxon>
        <taxon>Arachnida</taxon>
        <taxon>Acari</taxon>
        <taxon>Parasitiformes</taxon>
        <taxon>Ixodida</taxon>
        <taxon>Ixodoidea</taxon>
        <taxon>Ixodidae</taxon>
        <taxon>Ixodinae</taxon>
        <taxon>Ixodes</taxon>
    </lineage>
</organism>
<sequence>MRFSVVETLHGHRGRLGNICGLPTGSGEQCLDTPTCLLYTQAGSAPHLTRDMLHKLKDVENLPALFPLPPIASFVDSVMQFGKGLASFVALQSHPSFIRIQDPMVTTPSGFNDKAGVSVWDQGGRIHLNPSSFTRMMEAFQPTCYQALCDSDTPQDASRKRLQRAVDRSVSLLDQCLAMKADSSCLQHAAILGSVQGGYNRDFREISAKETAKRDVDGFVIEGFHVNGPQTKSLKFEEVAEILEEVIALLPEDKPRFLHGVLRPEFILKAVLCGIDVFDASFAHAATEAGCALVFNCSSDKDLELMLGRDLLDQELEMDMKDARHREDFVPLLKSCSCYACTNFTRAYIHHLLNTGEMLGQVLLSLHNIHHFLGFLKSIRKFMVQRGAKELNGN</sequence>
<feature type="binding site" evidence="5">
    <location>
        <position position="338"/>
    </location>
    <ligand>
        <name>Zn(2+)</name>
        <dbReference type="ChEBI" id="CHEBI:29105"/>
    </ligand>
</feature>
<dbReference type="InterPro" id="IPR028592">
    <property type="entry name" value="QTRTD1"/>
</dbReference>
<evidence type="ECO:0000256" key="2">
    <source>
        <dbReference type="ARBA" id="ARBA00022694"/>
    </source>
</evidence>
<dbReference type="GO" id="GO:0046872">
    <property type="term" value="F:metal ion binding"/>
    <property type="evidence" value="ECO:0007669"/>
    <property type="project" value="UniProtKB-KW"/>
</dbReference>
<dbReference type="NCBIfam" id="TIGR00449">
    <property type="entry name" value="tgt_general"/>
    <property type="match status" value="1"/>
</dbReference>
<proteinExistence type="evidence at transcript level"/>
<dbReference type="GO" id="GO:0008479">
    <property type="term" value="F:tRNA-guanosine(34) queuine transglycosylase activity"/>
    <property type="evidence" value="ECO:0007669"/>
    <property type="project" value="UniProtKB-UniRule"/>
</dbReference>
<accession>A0A131XX11</accession>
<keyword evidence="2 5" id="KW-0819">tRNA processing</keyword>
<comment type="function">
    <text evidence="5">Non-catalytic subunit of the queuine tRNA-ribosyltransferase (TGT) that catalyzes the base-exchange of a guanine (G) residue with queuine (Q) at position 34 (anticodon wobble position) in tRNAs with GU(N) anticodons (tRNA-Asp, -Asn, -His and -Tyr), resulting in the hypermodified nucleoside queuosine (7-(((4,5-cis-dihydroxy-2-cyclopenten-1-yl)amino)methyl)-7-deazaguanosine).</text>
</comment>
<evidence type="ECO:0000256" key="4">
    <source>
        <dbReference type="ARBA" id="ARBA00022833"/>
    </source>
</evidence>
<evidence type="ECO:0000256" key="5">
    <source>
        <dbReference type="HAMAP-Rule" id="MF_03043"/>
    </source>
</evidence>
<name>A0A131XX11_IXORI</name>
<dbReference type="GO" id="GO:0006400">
    <property type="term" value="P:tRNA modification"/>
    <property type="evidence" value="ECO:0007669"/>
    <property type="project" value="InterPro"/>
</dbReference>
<dbReference type="InterPro" id="IPR036511">
    <property type="entry name" value="TGT-like_sf"/>
</dbReference>
<dbReference type="SUPFAM" id="SSF51713">
    <property type="entry name" value="tRNA-guanine transglycosylase"/>
    <property type="match status" value="1"/>
</dbReference>
<dbReference type="InterPro" id="IPR002616">
    <property type="entry name" value="tRNA_ribo_trans-like"/>
</dbReference>
<dbReference type="Gene3D" id="3.20.20.105">
    <property type="entry name" value="Queuine tRNA-ribosyltransferase-like"/>
    <property type="match status" value="1"/>
</dbReference>
<dbReference type="GO" id="GO:0005737">
    <property type="term" value="C:cytoplasm"/>
    <property type="evidence" value="ECO:0007669"/>
    <property type="project" value="UniProtKB-SubCell"/>
</dbReference>
<feature type="binding site" evidence="5">
    <location>
        <position position="367"/>
    </location>
    <ligand>
        <name>Zn(2+)</name>
        <dbReference type="ChEBI" id="CHEBI:29105"/>
    </ligand>
</feature>
<comment type="subcellular location">
    <subcellularLocation>
        <location evidence="5">Cytoplasm</location>
    </subcellularLocation>
</comment>
<comment type="subunit">
    <text evidence="5">Heterodimer of a catalytic subunit and an accessory subunit.</text>
</comment>
<comment type="similarity">
    <text evidence="5">Belongs to the queuine tRNA-ribosyltransferase family. QTRT2 subfamily.</text>
</comment>
<comment type="cofactor">
    <cofactor evidence="5">
        <name>Zn(2+)</name>
        <dbReference type="ChEBI" id="CHEBI:29105"/>
    </cofactor>
    <text evidence="5">Binds 1 zinc ion per subunit.</text>
</comment>
<evidence type="ECO:0000259" key="6">
    <source>
        <dbReference type="Pfam" id="PF01702"/>
    </source>
</evidence>
<dbReference type="HAMAP" id="MF_03043">
    <property type="entry name" value="QTRT2"/>
    <property type="match status" value="1"/>
</dbReference>
<dbReference type="Pfam" id="PF01702">
    <property type="entry name" value="TGT"/>
    <property type="match status" value="1"/>
</dbReference>
<feature type="domain" description="tRNA-guanine(15) transglycosylase-like" evidence="6">
    <location>
        <begin position="30"/>
        <end position="383"/>
    </location>
</feature>
<dbReference type="PANTHER" id="PTHR46064">
    <property type="entry name" value="QUEUINE TRNA-RIBOSYLTRANSFERASE ACCESSORY SUBUNIT 2"/>
    <property type="match status" value="1"/>
</dbReference>
<keyword evidence="3 5" id="KW-0479">Metal-binding</keyword>
<dbReference type="InterPro" id="IPR050852">
    <property type="entry name" value="Queuine_tRNA-ribosyltrfase"/>
</dbReference>
<protein>
    <recommendedName>
        <fullName evidence="5">Queuine tRNA-ribosyltransferase accessory subunit 2</fullName>
    </recommendedName>
    <alternativeName>
        <fullName evidence="5">Queuine tRNA-ribosyltransferase domain-containing protein 1</fullName>
    </alternativeName>
</protein>
<keyword evidence="7" id="KW-0808">Transferase</keyword>
<evidence type="ECO:0000256" key="1">
    <source>
        <dbReference type="ARBA" id="ARBA00022490"/>
    </source>
</evidence>
<dbReference type="AlphaFoldDB" id="A0A131XX11"/>
<dbReference type="FunFam" id="3.20.20.105:FF:000002">
    <property type="entry name" value="Queuine tRNA-ribosyltransferase accessory subunit 2"/>
    <property type="match status" value="1"/>
</dbReference>
<feature type="binding site" evidence="5">
    <location>
        <position position="341"/>
    </location>
    <ligand>
        <name>Zn(2+)</name>
        <dbReference type="ChEBI" id="CHEBI:29105"/>
    </ligand>
</feature>
<evidence type="ECO:0000256" key="3">
    <source>
        <dbReference type="ARBA" id="ARBA00022723"/>
    </source>
</evidence>
<keyword evidence="4 5" id="KW-0862">Zinc</keyword>
<feature type="binding site" evidence="5">
    <location>
        <position position="336"/>
    </location>
    <ligand>
        <name>Zn(2+)</name>
        <dbReference type="ChEBI" id="CHEBI:29105"/>
    </ligand>
</feature>